<gene>
    <name evidence="3" type="ORF">GK108_04720</name>
</gene>
<evidence type="ECO:0000313" key="3">
    <source>
        <dbReference type="EMBL" id="NDU94167.1"/>
    </source>
</evidence>
<feature type="signal peptide" evidence="2">
    <location>
        <begin position="1"/>
        <end position="24"/>
    </location>
</feature>
<keyword evidence="2" id="KW-0732">Signal</keyword>
<protein>
    <recommendedName>
        <fullName evidence="5">DUF5666 domain-containing protein</fullName>
    </recommendedName>
</protein>
<evidence type="ECO:0000256" key="1">
    <source>
        <dbReference type="SAM" id="MobiDB-lite"/>
    </source>
</evidence>
<evidence type="ECO:0000313" key="4">
    <source>
        <dbReference type="Proteomes" id="UP000474175"/>
    </source>
</evidence>
<feature type="chain" id="PRO_5026720495" description="DUF5666 domain-containing protein" evidence="2">
    <location>
        <begin position="25"/>
        <end position="267"/>
    </location>
</feature>
<proteinExistence type="predicted"/>
<name>A0A6L9L471_9BACT</name>
<evidence type="ECO:0008006" key="5">
    <source>
        <dbReference type="Google" id="ProtNLM"/>
    </source>
</evidence>
<dbReference type="EMBL" id="JAAFZH010000001">
    <property type="protein sequence ID" value="NDU94167.1"/>
    <property type="molecule type" value="Genomic_DNA"/>
</dbReference>
<comment type="caution">
    <text evidence="3">The sequence shown here is derived from an EMBL/GenBank/DDBJ whole genome shotgun (WGS) entry which is preliminary data.</text>
</comment>
<dbReference type="AlphaFoldDB" id="A0A6L9L471"/>
<evidence type="ECO:0000256" key="2">
    <source>
        <dbReference type="SAM" id="SignalP"/>
    </source>
</evidence>
<accession>A0A6L9L471</accession>
<dbReference type="RefSeq" id="WP_163943483.1">
    <property type="nucleotide sequence ID" value="NZ_JAAFZH010000001.1"/>
</dbReference>
<feature type="compositionally biased region" description="Pro residues" evidence="1">
    <location>
        <begin position="30"/>
        <end position="47"/>
    </location>
</feature>
<keyword evidence="4" id="KW-1185">Reference proteome</keyword>
<dbReference type="Proteomes" id="UP000474175">
    <property type="component" value="Unassembled WGS sequence"/>
</dbReference>
<feature type="region of interest" description="Disordered" evidence="1">
    <location>
        <begin position="30"/>
        <end position="77"/>
    </location>
</feature>
<sequence>MEINANYLALLFVAATLAITDVNAQAPAEPGAPVPPAILDGPNPPEPVGFNRLQPGPGRRPPGNPGAYGRPDRIGPNAGLTSLTTVSGKVGQWIGNDDAILDGFTLTGSGNESTVVKFPPHLGQQVQNAVKPGSTVTITGFSDVNPEGETLFRLTSLSAGKATIADAPPVVPATPPAAPALTTSTGKVTDFKIGRDGRVNGIVLDNQTVVKVPPHVAYQLTNLATKGSSITVQGYPRNLRDGQVQLDKKNILNATVLTINGQQYLVR</sequence>
<reference evidence="3 4" key="1">
    <citation type="submission" date="2020-02" db="EMBL/GenBank/DDBJ databases">
        <title>Draft genome sequence of two Spirosoma agri KCTC 52727 and Spirosoma terrae KCTC 52035.</title>
        <authorList>
            <person name="Rojas J."/>
            <person name="Ambika Manirajan B."/>
            <person name="Suarez C."/>
            <person name="Ratering S."/>
            <person name="Schnell S."/>
        </authorList>
    </citation>
    <scope>NUCLEOTIDE SEQUENCE [LARGE SCALE GENOMIC DNA]</scope>
    <source>
        <strain evidence="3 4">KCTC 52035</strain>
    </source>
</reference>
<organism evidence="3 4">
    <name type="scientific">Spirosoma terrae</name>
    <dbReference type="NCBI Taxonomy" id="1968276"/>
    <lineage>
        <taxon>Bacteria</taxon>
        <taxon>Pseudomonadati</taxon>
        <taxon>Bacteroidota</taxon>
        <taxon>Cytophagia</taxon>
        <taxon>Cytophagales</taxon>
        <taxon>Cytophagaceae</taxon>
        <taxon>Spirosoma</taxon>
    </lineage>
</organism>